<feature type="domain" description="NB-ARC" evidence="1">
    <location>
        <begin position="273"/>
        <end position="425"/>
    </location>
</feature>
<name>A0ABS6JJJ5_9BACI</name>
<accession>A0ABS6JJJ5</accession>
<keyword evidence="3" id="KW-1185">Reference proteome</keyword>
<dbReference type="EMBL" id="JAHQCS010000154">
    <property type="protein sequence ID" value="MBU9713852.1"/>
    <property type="molecule type" value="Genomic_DNA"/>
</dbReference>
<organism evidence="2 3">
    <name type="scientific">Evansella tamaricis</name>
    <dbReference type="NCBI Taxonomy" id="2069301"/>
    <lineage>
        <taxon>Bacteria</taxon>
        <taxon>Bacillati</taxon>
        <taxon>Bacillota</taxon>
        <taxon>Bacilli</taxon>
        <taxon>Bacillales</taxon>
        <taxon>Bacillaceae</taxon>
        <taxon>Evansella</taxon>
    </lineage>
</organism>
<comment type="caution">
    <text evidence="2">The sequence shown here is derived from an EMBL/GenBank/DDBJ whole genome shotgun (WGS) entry which is preliminary data.</text>
</comment>
<dbReference type="Proteomes" id="UP000784880">
    <property type="component" value="Unassembled WGS sequence"/>
</dbReference>
<gene>
    <name evidence="2" type="ORF">KS419_19155</name>
</gene>
<dbReference type="InterPro" id="IPR002182">
    <property type="entry name" value="NB-ARC"/>
</dbReference>
<reference evidence="2 3" key="1">
    <citation type="submission" date="2021-06" db="EMBL/GenBank/DDBJ databases">
        <title>Bacillus sp. RD4P76, an endophyte from a halophyte.</title>
        <authorList>
            <person name="Sun J.-Q."/>
        </authorList>
    </citation>
    <scope>NUCLEOTIDE SEQUENCE [LARGE SCALE GENOMIC DNA]</scope>
    <source>
        <strain evidence="2 3">CGMCC 1.15917</strain>
    </source>
</reference>
<protein>
    <recommendedName>
        <fullName evidence="1">NB-ARC domain-containing protein</fullName>
    </recommendedName>
</protein>
<evidence type="ECO:0000313" key="3">
    <source>
        <dbReference type="Proteomes" id="UP000784880"/>
    </source>
</evidence>
<evidence type="ECO:0000259" key="1">
    <source>
        <dbReference type="Pfam" id="PF00931"/>
    </source>
</evidence>
<dbReference type="RefSeq" id="WP_217068022.1">
    <property type="nucleotide sequence ID" value="NZ_JAHQCS010000154.1"/>
</dbReference>
<evidence type="ECO:0000313" key="2">
    <source>
        <dbReference type="EMBL" id="MBU9713852.1"/>
    </source>
</evidence>
<dbReference type="Pfam" id="PF00931">
    <property type="entry name" value="NB-ARC"/>
    <property type="match status" value="1"/>
</dbReference>
<proteinExistence type="predicted"/>
<sequence>MDFIRKKLDNKIHRNRLSGRSADAAELYRVKIEYLLTLIFAYLWNKNSERINAESKKEILEGERPSMGHLVGFIRHLDVDEEFSDFIKVFGSKKSYTNFRNKTIGHGYRFDSDLFMDDISTIYEQIQNLNNPFISRKIRMVTIENYVDSNSIGTAFSADSLEPEFFSMKDESQSLKINNTYIQYEDEYYRITPFIQIKDEESIYMYCNYNRISGTFVYNQLFAYNAQITMTWGEFKSVELHRTKNLRTSLNGTISNVYENNYDKDSYIEISNEYINKINDFLLSNQSNACCTIWGFGGVGKTATVQYVCDQLRNRKTAQFQFIIFISAKDRQFNPVKLKGEIEPTTDRVETFEEIIKQINLIMNDNETFDVEEVMNVKEKFLLVIDDFETLERSEQKKVIEFTKRLNVSTQKLIITTRSSHIIGEEILMDELNKEDTCAFLYDVIKREHKNYVFQLDNLYADEENKRKIHQVTSGRPLFILHLAYILPQKGQEILNESLLNGQSASEFLFGRLFDYIVDPVKETLACLVFSCSSNSLTGELELVKLLKYNDSNELDYEYEFDDHLNILKKYKLISVNKDLDTFSITSKEIRMRVEDKILPYLNNLDEKKKVLLKGIKEYLPTSISVEDAWSKYLKDQEEYQSVEDIELSYNRLLTRRGIPVGTRLRSLTNYYNYLKTQNRQNRSLDMLNKVESYFEDPTYFPYYILKAQIIAEVKKDTKEALILIKKQVDKQPSTKDYLLLCSELIYYVIEDVAKMAEEAHVKYNETGEITRNEYKKLEEEYKKEFQYLMETLSTILTEYLSTVKDSIGEEYSESFRRLKKNTRKLVMFLRGTNIFPEEEKQKSISFVTEFFETIDYLLDEYFISN</sequence>